<dbReference type="PANTHER" id="PTHR10509:SF14">
    <property type="entry name" value="CAFFEOYL-COA O-METHYLTRANSFERASE 3-RELATED"/>
    <property type="match status" value="1"/>
</dbReference>
<dbReference type="EMBL" id="BSOH01000007">
    <property type="protein sequence ID" value="GLR16766.1"/>
    <property type="molecule type" value="Genomic_DNA"/>
</dbReference>
<sequence>MNEEELYEYCVSNGTDLPSYLKELRRETYLKTMRPHMISSPLQGQMLRLLVKLFKSKSILEIGTFTGYATMCLASGLEDDGMVYTIEKKEEFSYFHEKYFERSGLGEKITCYYGDGNEVIQNINTTFDFVFMDAGKKDYKEQLDLLLSKVSKGGVILSDNVLWKGKILEDKKDKMTFHIHEFNEYVKAHPRVENVILPIRDGINIMMVK</sequence>
<keyword evidence="2" id="KW-0808">Transferase</keyword>
<keyword evidence="3" id="KW-0949">S-adenosyl-L-methionine</keyword>
<evidence type="ECO:0000256" key="1">
    <source>
        <dbReference type="ARBA" id="ARBA00022603"/>
    </source>
</evidence>
<evidence type="ECO:0000313" key="5">
    <source>
        <dbReference type="Proteomes" id="UP001156666"/>
    </source>
</evidence>
<reference evidence="4" key="2">
    <citation type="submission" date="2023-01" db="EMBL/GenBank/DDBJ databases">
        <title>Draft genome sequence of Portibacter lacus strain NBRC 108769.</title>
        <authorList>
            <person name="Sun Q."/>
            <person name="Mori K."/>
        </authorList>
    </citation>
    <scope>NUCLEOTIDE SEQUENCE</scope>
    <source>
        <strain evidence="4">NBRC 108769</strain>
    </source>
</reference>
<name>A0AA37WCR7_9BACT</name>
<accession>A0AA37WCR7</accession>
<evidence type="ECO:0000256" key="2">
    <source>
        <dbReference type="ARBA" id="ARBA00022679"/>
    </source>
</evidence>
<dbReference type="CDD" id="cd02440">
    <property type="entry name" value="AdoMet_MTases"/>
    <property type="match status" value="1"/>
</dbReference>
<dbReference type="InterPro" id="IPR002935">
    <property type="entry name" value="SAM_O-MeTrfase"/>
</dbReference>
<dbReference type="RefSeq" id="WP_235291047.1">
    <property type="nucleotide sequence ID" value="NZ_BSOH01000007.1"/>
</dbReference>
<organism evidence="4 5">
    <name type="scientific">Portibacter lacus</name>
    <dbReference type="NCBI Taxonomy" id="1099794"/>
    <lineage>
        <taxon>Bacteria</taxon>
        <taxon>Pseudomonadati</taxon>
        <taxon>Bacteroidota</taxon>
        <taxon>Saprospiria</taxon>
        <taxon>Saprospirales</taxon>
        <taxon>Haliscomenobacteraceae</taxon>
        <taxon>Portibacter</taxon>
    </lineage>
</organism>
<dbReference type="AlphaFoldDB" id="A0AA37WCR7"/>
<dbReference type="Pfam" id="PF01596">
    <property type="entry name" value="Methyltransf_3"/>
    <property type="match status" value="1"/>
</dbReference>
<dbReference type="PANTHER" id="PTHR10509">
    <property type="entry name" value="O-METHYLTRANSFERASE-RELATED"/>
    <property type="match status" value="1"/>
</dbReference>
<dbReference type="InterPro" id="IPR029063">
    <property type="entry name" value="SAM-dependent_MTases_sf"/>
</dbReference>
<comment type="caution">
    <text evidence="4">The sequence shown here is derived from an EMBL/GenBank/DDBJ whole genome shotgun (WGS) entry which is preliminary data.</text>
</comment>
<dbReference type="PROSITE" id="PS51682">
    <property type="entry name" value="SAM_OMT_I"/>
    <property type="match status" value="1"/>
</dbReference>
<dbReference type="InterPro" id="IPR050362">
    <property type="entry name" value="Cation-dep_OMT"/>
</dbReference>
<dbReference type="GO" id="GO:0032259">
    <property type="term" value="P:methylation"/>
    <property type="evidence" value="ECO:0007669"/>
    <property type="project" value="UniProtKB-KW"/>
</dbReference>
<protein>
    <submittedName>
        <fullName evidence="4">O-methyltransferase</fullName>
    </submittedName>
</protein>
<keyword evidence="5" id="KW-1185">Reference proteome</keyword>
<proteinExistence type="predicted"/>
<evidence type="ECO:0000313" key="4">
    <source>
        <dbReference type="EMBL" id="GLR16766.1"/>
    </source>
</evidence>
<dbReference type="GO" id="GO:0008171">
    <property type="term" value="F:O-methyltransferase activity"/>
    <property type="evidence" value="ECO:0007669"/>
    <property type="project" value="InterPro"/>
</dbReference>
<dbReference type="Proteomes" id="UP001156666">
    <property type="component" value="Unassembled WGS sequence"/>
</dbReference>
<dbReference type="SUPFAM" id="SSF53335">
    <property type="entry name" value="S-adenosyl-L-methionine-dependent methyltransferases"/>
    <property type="match status" value="1"/>
</dbReference>
<gene>
    <name evidence="4" type="ORF">GCM10007940_13810</name>
</gene>
<keyword evidence="1" id="KW-0489">Methyltransferase</keyword>
<dbReference type="GO" id="GO:0008757">
    <property type="term" value="F:S-adenosylmethionine-dependent methyltransferase activity"/>
    <property type="evidence" value="ECO:0007669"/>
    <property type="project" value="TreeGrafter"/>
</dbReference>
<evidence type="ECO:0000256" key="3">
    <source>
        <dbReference type="ARBA" id="ARBA00022691"/>
    </source>
</evidence>
<dbReference type="Gene3D" id="3.40.50.150">
    <property type="entry name" value="Vaccinia Virus protein VP39"/>
    <property type="match status" value="1"/>
</dbReference>
<reference evidence="4" key="1">
    <citation type="journal article" date="2014" name="Int. J. Syst. Evol. Microbiol.">
        <title>Complete genome sequence of Corynebacterium casei LMG S-19264T (=DSM 44701T), isolated from a smear-ripened cheese.</title>
        <authorList>
            <consortium name="US DOE Joint Genome Institute (JGI-PGF)"/>
            <person name="Walter F."/>
            <person name="Albersmeier A."/>
            <person name="Kalinowski J."/>
            <person name="Ruckert C."/>
        </authorList>
    </citation>
    <scope>NUCLEOTIDE SEQUENCE</scope>
    <source>
        <strain evidence="4">NBRC 108769</strain>
    </source>
</reference>